<protein>
    <recommendedName>
        <fullName evidence="7 8">Translation initiation factor IF-2</fullName>
    </recommendedName>
</protein>
<evidence type="ECO:0000256" key="6">
    <source>
        <dbReference type="ARBA" id="ARBA00024852"/>
    </source>
</evidence>
<dbReference type="InterPro" id="IPR027417">
    <property type="entry name" value="P-loop_NTPase"/>
</dbReference>
<keyword evidence="5" id="KW-0342">GTP-binding</keyword>
<comment type="function">
    <text evidence="6 8">Function in general translation initiation by promoting the binding of the formylmethionine-tRNA to ribosomes. Seems to function along with eIF-2.</text>
</comment>
<sequence length="376" mass="41555">MSETATKIRQPIISVLGHVDHGKTLLLDRIRGTTVAAREAGALTQHIGATQVPTRTIEEISGKFLKKFDTGVELPGLLFIDTPGHEAFTSLRRRGGALADLAVLVVDITEGFKPQTMESIDHLKRNQTPFVLAANKIDLIPGWRPEEGACFLDSLPKQNQRVQRDLDERIYEILGELHKLGFRAERFDRVENFRKEISIVPTSAKTGEGVPELLSILAGLAQRFMKDELKVEVTGPGRGTVLEVKEERGLGKTADVIIYDGKLARGDEIAFGGLDDVVVTKVRALLEPNPLDEIRDPQDKFKHVKAVHAAAGVKVAAPNIEYVVAGAPMWVIEEEDEIDELRQYIKERLETLRIQSDIEGVIVKADTLGSLEALEK</sequence>
<dbReference type="Proteomes" id="UP000070400">
    <property type="component" value="Unassembled WGS sequence"/>
</dbReference>
<dbReference type="AlphaFoldDB" id="A0A133V6G1"/>
<name>A0A133V6G1_9EURY</name>
<dbReference type="PROSITE" id="PS51722">
    <property type="entry name" value="G_TR_2"/>
    <property type="match status" value="1"/>
</dbReference>
<evidence type="ECO:0000256" key="3">
    <source>
        <dbReference type="ARBA" id="ARBA00022741"/>
    </source>
</evidence>
<dbReference type="CDD" id="cd01887">
    <property type="entry name" value="IF2_eIF5B"/>
    <property type="match status" value="1"/>
</dbReference>
<proteinExistence type="inferred from homology"/>
<reference evidence="10 11" key="1">
    <citation type="journal article" date="2016" name="Sci. Rep.">
        <title>Metabolic traits of an uncultured archaeal lineage -MSBL1- from brine pools of the Red Sea.</title>
        <authorList>
            <person name="Mwirichia R."/>
            <person name="Alam I."/>
            <person name="Rashid M."/>
            <person name="Vinu M."/>
            <person name="Ba-Alawi W."/>
            <person name="Anthony Kamau A."/>
            <person name="Kamanda Ngugi D."/>
            <person name="Goker M."/>
            <person name="Klenk H.P."/>
            <person name="Bajic V."/>
            <person name="Stingl U."/>
        </authorList>
    </citation>
    <scope>NUCLEOTIDE SEQUENCE [LARGE SCALE GENOMIC DNA]</scope>
    <source>
        <strain evidence="10">SCGC-AAA261D19</strain>
    </source>
</reference>
<dbReference type="GO" id="GO:0005737">
    <property type="term" value="C:cytoplasm"/>
    <property type="evidence" value="ECO:0007669"/>
    <property type="project" value="TreeGrafter"/>
</dbReference>
<dbReference type="GO" id="GO:0003924">
    <property type="term" value="F:GTPase activity"/>
    <property type="evidence" value="ECO:0007669"/>
    <property type="project" value="InterPro"/>
</dbReference>
<keyword evidence="3" id="KW-0547">Nucleotide-binding</keyword>
<evidence type="ECO:0000256" key="7">
    <source>
        <dbReference type="NCBIfam" id="TIGR00491"/>
    </source>
</evidence>
<dbReference type="InterPro" id="IPR036925">
    <property type="entry name" value="TIF_IF2_dom3_sf"/>
</dbReference>
<dbReference type="PANTHER" id="PTHR43381">
    <property type="entry name" value="TRANSLATION INITIATION FACTOR IF-2-RELATED"/>
    <property type="match status" value="1"/>
</dbReference>
<feature type="non-terminal residue" evidence="10">
    <location>
        <position position="376"/>
    </location>
</feature>
<dbReference type="NCBIfam" id="TIGR00231">
    <property type="entry name" value="small_GTP"/>
    <property type="match status" value="1"/>
</dbReference>
<evidence type="ECO:0000259" key="9">
    <source>
        <dbReference type="PROSITE" id="PS51722"/>
    </source>
</evidence>
<dbReference type="GO" id="GO:0005525">
    <property type="term" value="F:GTP binding"/>
    <property type="evidence" value="ECO:0007669"/>
    <property type="project" value="UniProtKB-KW"/>
</dbReference>
<dbReference type="Gene3D" id="2.40.30.10">
    <property type="entry name" value="Translation factors"/>
    <property type="match status" value="1"/>
</dbReference>
<dbReference type="InterPro" id="IPR015760">
    <property type="entry name" value="TIF_IF2"/>
</dbReference>
<dbReference type="InterPro" id="IPR005225">
    <property type="entry name" value="Small_GTP-bd"/>
</dbReference>
<dbReference type="EMBL" id="LHXX01000030">
    <property type="protein sequence ID" value="KXB01986.1"/>
    <property type="molecule type" value="Genomic_DNA"/>
</dbReference>
<comment type="caution">
    <text evidence="10">The sequence shown here is derived from an EMBL/GenBank/DDBJ whole genome shotgun (WGS) entry which is preliminary data.</text>
</comment>
<keyword evidence="11" id="KW-1185">Reference proteome</keyword>
<keyword evidence="4 8" id="KW-0648">Protein biosynthesis</keyword>
<organism evidence="10 11">
    <name type="scientific">candidate division MSBL1 archaeon SCGC-AAA261D19</name>
    <dbReference type="NCBI Taxonomy" id="1698273"/>
    <lineage>
        <taxon>Archaea</taxon>
        <taxon>Methanobacteriati</taxon>
        <taxon>Methanobacteriota</taxon>
        <taxon>candidate division MSBL1</taxon>
    </lineage>
</organism>
<dbReference type="SUPFAM" id="SSF52540">
    <property type="entry name" value="P-loop containing nucleoside triphosphate hydrolases"/>
    <property type="match status" value="1"/>
</dbReference>
<evidence type="ECO:0000256" key="8">
    <source>
        <dbReference type="RuleBase" id="RU000644"/>
    </source>
</evidence>
<evidence type="ECO:0000256" key="5">
    <source>
        <dbReference type="ARBA" id="ARBA00023134"/>
    </source>
</evidence>
<dbReference type="Gene3D" id="3.40.50.300">
    <property type="entry name" value="P-loop containing nucleotide triphosphate hydrolases"/>
    <property type="match status" value="1"/>
</dbReference>
<keyword evidence="2 8" id="KW-0396">Initiation factor</keyword>
<dbReference type="NCBIfam" id="TIGR00491">
    <property type="entry name" value="aIF-2"/>
    <property type="match status" value="1"/>
</dbReference>
<dbReference type="PRINTS" id="PR00315">
    <property type="entry name" value="ELONGATNFCT"/>
</dbReference>
<evidence type="ECO:0000256" key="1">
    <source>
        <dbReference type="ARBA" id="ARBA00007733"/>
    </source>
</evidence>
<evidence type="ECO:0000256" key="4">
    <source>
        <dbReference type="ARBA" id="ARBA00022917"/>
    </source>
</evidence>
<dbReference type="GO" id="GO:0003743">
    <property type="term" value="F:translation initiation factor activity"/>
    <property type="evidence" value="ECO:0007669"/>
    <property type="project" value="UniProtKB-UniRule"/>
</dbReference>
<evidence type="ECO:0000256" key="2">
    <source>
        <dbReference type="ARBA" id="ARBA00022540"/>
    </source>
</evidence>
<dbReference type="SUPFAM" id="SSF52156">
    <property type="entry name" value="Initiation factor IF2/eIF5b, domain 3"/>
    <property type="match status" value="1"/>
</dbReference>
<dbReference type="FunFam" id="2.40.30.10:FF:000013">
    <property type="entry name" value="eukaryotic translation initiation factor 5B"/>
    <property type="match status" value="1"/>
</dbReference>
<accession>A0A133V6G1</accession>
<dbReference type="InterPro" id="IPR000795">
    <property type="entry name" value="T_Tr_GTP-bd_dom"/>
</dbReference>
<gene>
    <name evidence="10" type="ORF">AKJ43_02740</name>
</gene>
<dbReference type="Pfam" id="PF00009">
    <property type="entry name" value="GTP_EFTU"/>
    <property type="match status" value="1"/>
</dbReference>
<dbReference type="NCBIfam" id="NF003078">
    <property type="entry name" value="PRK04004.1"/>
    <property type="match status" value="1"/>
</dbReference>
<dbReference type="InterPro" id="IPR004544">
    <property type="entry name" value="TF_aIF-2_arc"/>
</dbReference>
<dbReference type="CDD" id="cd03703">
    <property type="entry name" value="aeIF5B_II"/>
    <property type="match status" value="1"/>
</dbReference>
<dbReference type="PANTHER" id="PTHR43381:SF4">
    <property type="entry name" value="EUKARYOTIC TRANSLATION INITIATION FACTOR 5B"/>
    <property type="match status" value="1"/>
</dbReference>
<evidence type="ECO:0000313" key="10">
    <source>
        <dbReference type="EMBL" id="KXB01986.1"/>
    </source>
</evidence>
<evidence type="ECO:0000313" key="11">
    <source>
        <dbReference type="Proteomes" id="UP000070400"/>
    </source>
</evidence>
<comment type="similarity">
    <text evidence="1 8">Belongs to the TRAFAC class translation factor GTPase superfamily. Classic translation factor GTPase family. IF-2 subfamily.</text>
</comment>
<dbReference type="PATRIC" id="fig|1698273.3.peg.487"/>
<dbReference type="FunFam" id="3.40.50.300:FF:000112">
    <property type="entry name" value="Eukaryotic translation initiation factor 5B"/>
    <property type="match status" value="1"/>
</dbReference>
<feature type="domain" description="Tr-type G" evidence="9">
    <location>
        <begin position="8"/>
        <end position="226"/>
    </location>
</feature>